<feature type="signal peptide" evidence="2">
    <location>
        <begin position="1"/>
        <end position="31"/>
    </location>
</feature>
<accession>A0A7S4RZL1</accession>
<name>A0A7S4RZL1_9STRA</name>
<dbReference type="SUPFAM" id="SSF81995">
    <property type="entry name" value="beta-sandwich domain of Sec23/24"/>
    <property type="match status" value="1"/>
</dbReference>
<protein>
    <submittedName>
        <fullName evidence="3">Uncharacterized protein</fullName>
    </submittedName>
</protein>
<feature type="region of interest" description="Disordered" evidence="1">
    <location>
        <begin position="241"/>
        <end position="271"/>
    </location>
</feature>
<reference evidence="3" key="1">
    <citation type="submission" date="2021-01" db="EMBL/GenBank/DDBJ databases">
        <authorList>
            <person name="Corre E."/>
            <person name="Pelletier E."/>
            <person name="Niang G."/>
            <person name="Scheremetjew M."/>
            <person name="Finn R."/>
            <person name="Kale V."/>
            <person name="Holt S."/>
            <person name="Cochrane G."/>
            <person name="Meng A."/>
            <person name="Brown T."/>
            <person name="Cohen L."/>
        </authorList>
    </citation>
    <scope>NUCLEOTIDE SEQUENCE</scope>
    <source>
        <strain evidence="3">GSO104</strain>
    </source>
</reference>
<feature type="compositionally biased region" description="Low complexity" evidence="1">
    <location>
        <begin position="119"/>
        <end position="140"/>
    </location>
</feature>
<evidence type="ECO:0000256" key="2">
    <source>
        <dbReference type="SAM" id="SignalP"/>
    </source>
</evidence>
<keyword evidence="2" id="KW-0732">Signal</keyword>
<feature type="chain" id="PRO_5030884148" evidence="2">
    <location>
        <begin position="32"/>
        <end position="454"/>
    </location>
</feature>
<evidence type="ECO:0000256" key="1">
    <source>
        <dbReference type="SAM" id="MobiDB-lite"/>
    </source>
</evidence>
<gene>
    <name evidence="3" type="ORF">DBRI00130_LOCUS26827</name>
</gene>
<sequence length="454" mass="49716">MKFHPCSSLSSNKITLSLSIVLLFLDSFCKSAITGPIDSLDTIRLSGEKSDAPIRLVEKGGRGGSRAYNHNSIQPPVKNRSTQQKQRQNTYIQEMEQEEQSQQQQRRHQQQQQHHHQQQQRVLQQETQTPTEQNETKNTNAKLNILEPPMDSILAGSNFKVSVQVLAENQDDFTDAYEKSSDGKICISLDDSPFHCGWSAIDGNIFFSNAIEGSHTIVAMLYNNGTLHNESRSETISFTTVQNPDIDSDDDDDDDSSLSLDGISNQKVKNSSNGEVVNVKVPTVQIDSPADKVTYPGTSVTIRNIVDPPEPELFERYFKHSFICINIDAATAHSCFAAFGDTNPPFVIGLDPGLHSIEAALSHPESGDLLFQTSSSTKIFYVAGELNEAAYIVGEAAVDGATRFIPVAKGGSLSAQADGFCSSIGLKEDISCTGSVFHHLSKAWRAKELGFVSS</sequence>
<feature type="compositionally biased region" description="Polar residues" evidence="1">
    <location>
        <begin position="68"/>
        <end position="92"/>
    </location>
</feature>
<feature type="compositionally biased region" description="Acidic residues" evidence="1">
    <location>
        <begin position="246"/>
        <end position="256"/>
    </location>
</feature>
<organism evidence="3">
    <name type="scientific">Ditylum brightwellii</name>
    <dbReference type="NCBI Taxonomy" id="49249"/>
    <lineage>
        <taxon>Eukaryota</taxon>
        <taxon>Sar</taxon>
        <taxon>Stramenopiles</taxon>
        <taxon>Ochrophyta</taxon>
        <taxon>Bacillariophyta</taxon>
        <taxon>Mediophyceae</taxon>
        <taxon>Lithodesmiophycidae</taxon>
        <taxon>Lithodesmiales</taxon>
        <taxon>Lithodesmiaceae</taxon>
        <taxon>Ditylum</taxon>
    </lineage>
</organism>
<evidence type="ECO:0000313" key="3">
    <source>
        <dbReference type="EMBL" id="CAE4629911.1"/>
    </source>
</evidence>
<dbReference type="AlphaFoldDB" id="A0A7S4RZL1"/>
<feature type="region of interest" description="Disordered" evidence="1">
    <location>
        <begin position="54"/>
        <end position="143"/>
    </location>
</feature>
<proteinExistence type="predicted"/>
<feature type="compositionally biased region" description="Basic residues" evidence="1">
    <location>
        <begin position="105"/>
        <end position="118"/>
    </location>
</feature>
<dbReference type="EMBL" id="HBNS01034279">
    <property type="protein sequence ID" value="CAE4629911.1"/>
    <property type="molecule type" value="Transcribed_RNA"/>
</dbReference>